<dbReference type="RefSeq" id="WP_345463577.1">
    <property type="nucleotide sequence ID" value="NZ_BAABRP010000004.1"/>
</dbReference>
<organism evidence="2 3">
    <name type="scientific">Deinococcus carri</name>
    <dbReference type="NCBI Taxonomy" id="1211323"/>
    <lineage>
        <taxon>Bacteria</taxon>
        <taxon>Thermotogati</taxon>
        <taxon>Deinococcota</taxon>
        <taxon>Deinococci</taxon>
        <taxon>Deinococcales</taxon>
        <taxon>Deinococcaceae</taxon>
        <taxon>Deinococcus</taxon>
    </lineage>
</organism>
<sequence>MERSAFSGQPSAEGDFRRVRVGGRALAYTEVSPARPRANVLFLAWLGGSRLGWQGVVEAIGDEYRALAPDHRDTGDSEAFADPYLLADLADDAADFLRAVDAAPAFVVGLSMGGMVAQHLALRHPDLVRGLVLVSTTPGGADSTPATERGRAALFLPADMEAQERARQALTLMTHEGFAAAHPEALDLAAANAARHPMSAESFKRQFRAIRAHDVTADLARITVPTLVLHGEGDDLIPLPNAERLAAGIPGAALRVYPSTGHMPHLERPAEFLHDLCGFLAAHRGEG</sequence>
<dbReference type="EMBL" id="BAABRP010000004">
    <property type="protein sequence ID" value="GAA5512894.1"/>
    <property type="molecule type" value="Genomic_DNA"/>
</dbReference>
<reference evidence="2 3" key="1">
    <citation type="submission" date="2024-02" db="EMBL/GenBank/DDBJ databases">
        <title>Deinococcus carri NBRC 110142.</title>
        <authorList>
            <person name="Ichikawa N."/>
            <person name="Katano-Makiyama Y."/>
            <person name="Hidaka K."/>
        </authorList>
    </citation>
    <scope>NUCLEOTIDE SEQUENCE [LARGE SCALE GENOMIC DNA]</scope>
    <source>
        <strain evidence="2 3">NBRC 110142</strain>
    </source>
</reference>
<name>A0ABP9W6B4_9DEIO</name>
<dbReference type="InterPro" id="IPR050471">
    <property type="entry name" value="AB_hydrolase"/>
</dbReference>
<accession>A0ABP9W6B4</accession>
<dbReference type="PRINTS" id="PR00412">
    <property type="entry name" value="EPOXHYDRLASE"/>
</dbReference>
<proteinExistence type="predicted"/>
<evidence type="ECO:0000313" key="2">
    <source>
        <dbReference type="EMBL" id="GAA5512894.1"/>
    </source>
</evidence>
<dbReference type="PRINTS" id="PR00111">
    <property type="entry name" value="ABHYDROLASE"/>
</dbReference>
<gene>
    <name evidence="2" type="primary">rsbQ</name>
    <name evidence="2" type="ORF">Dcar01_01618</name>
</gene>
<comment type="caution">
    <text evidence="2">The sequence shown here is derived from an EMBL/GenBank/DDBJ whole genome shotgun (WGS) entry which is preliminary data.</text>
</comment>
<evidence type="ECO:0000259" key="1">
    <source>
        <dbReference type="Pfam" id="PF00561"/>
    </source>
</evidence>
<dbReference type="Proteomes" id="UP001401887">
    <property type="component" value="Unassembled WGS sequence"/>
</dbReference>
<feature type="domain" description="AB hydrolase-1" evidence="1">
    <location>
        <begin position="46"/>
        <end position="269"/>
    </location>
</feature>
<dbReference type="SUPFAM" id="SSF53474">
    <property type="entry name" value="alpha/beta-Hydrolases"/>
    <property type="match status" value="1"/>
</dbReference>
<dbReference type="Gene3D" id="3.40.50.1820">
    <property type="entry name" value="alpha/beta hydrolase"/>
    <property type="match status" value="1"/>
</dbReference>
<dbReference type="InterPro" id="IPR000073">
    <property type="entry name" value="AB_hydrolase_1"/>
</dbReference>
<dbReference type="InterPro" id="IPR029058">
    <property type="entry name" value="AB_hydrolase_fold"/>
</dbReference>
<dbReference type="InterPro" id="IPR000639">
    <property type="entry name" value="Epox_hydrolase-like"/>
</dbReference>
<evidence type="ECO:0000313" key="3">
    <source>
        <dbReference type="Proteomes" id="UP001401887"/>
    </source>
</evidence>
<protein>
    <submittedName>
        <fullName evidence="2">Sigma factor SigB regulation protein RsbQ</fullName>
    </submittedName>
</protein>
<dbReference type="PANTHER" id="PTHR43433">
    <property type="entry name" value="HYDROLASE, ALPHA/BETA FOLD FAMILY PROTEIN"/>
    <property type="match status" value="1"/>
</dbReference>
<keyword evidence="3" id="KW-1185">Reference proteome</keyword>
<dbReference type="PANTHER" id="PTHR43433:SF5">
    <property type="entry name" value="AB HYDROLASE-1 DOMAIN-CONTAINING PROTEIN"/>
    <property type="match status" value="1"/>
</dbReference>
<dbReference type="Pfam" id="PF00561">
    <property type="entry name" value="Abhydrolase_1"/>
    <property type="match status" value="1"/>
</dbReference>